<dbReference type="AlphaFoldDB" id="A0AAQ3TWG5"/>
<dbReference type="PANTHER" id="PTHR46148">
    <property type="entry name" value="CHROMO DOMAIN-CONTAINING PROTEIN"/>
    <property type="match status" value="1"/>
</dbReference>
<dbReference type="Pfam" id="PF24626">
    <property type="entry name" value="SH3_Tf2-1"/>
    <property type="match status" value="1"/>
</dbReference>
<dbReference type="EMBL" id="CP144750">
    <property type="protein sequence ID" value="WVZ80956.1"/>
    <property type="molecule type" value="Genomic_DNA"/>
</dbReference>
<feature type="non-terminal residue" evidence="2">
    <location>
        <position position="172"/>
    </location>
</feature>
<gene>
    <name evidence="2" type="ORF">U9M48_028389</name>
</gene>
<proteinExistence type="predicted"/>
<reference evidence="2 3" key="1">
    <citation type="submission" date="2024-02" db="EMBL/GenBank/DDBJ databases">
        <title>High-quality chromosome-scale genome assembly of Pensacola bahiagrass (Paspalum notatum Flugge var. saurae).</title>
        <authorList>
            <person name="Vega J.M."/>
            <person name="Podio M."/>
            <person name="Orjuela J."/>
            <person name="Siena L.A."/>
            <person name="Pessino S.C."/>
            <person name="Combes M.C."/>
            <person name="Mariac C."/>
            <person name="Albertini E."/>
            <person name="Pupilli F."/>
            <person name="Ortiz J.P.A."/>
            <person name="Leblanc O."/>
        </authorList>
    </citation>
    <scope>NUCLEOTIDE SEQUENCE [LARGE SCALE GENOMIC DNA]</scope>
    <source>
        <strain evidence="2">R1</strain>
        <tissue evidence="2">Leaf</tissue>
    </source>
</reference>
<dbReference type="InterPro" id="IPR016197">
    <property type="entry name" value="Chromo-like_dom_sf"/>
</dbReference>
<evidence type="ECO:0000313" key="3">
    <source>
        <dbReference type="Proteomes" id="UP001341281"/>
    </source>
</evidence>
<protein>
    <recommendedName>
        <fullName evidence="1">Tf2-1-like SH3-like domain-containing protein</fullName>
    </recommendedName>
</protein>
<keyword evidence="3" id="KW-1185">Reference proteome</keyword>
<dbReference type="SUPFAM" id="SSF54160">
    <property type="entry name" value="Chromo domain-like"/>
    <property type="match status" value="1"/>
</dbReference>
<feature type="domain" description="Tf2-1-like SH3-like" evidence="1">
    <location>
        <begin position="31"/>
        <end position="92"/>
    </location>
</feature>
<name>A0AAQ3TWG5_PASNO</name>
<evidence type="ECO:0000313" key="2">
    <source>
        <dbReference type="EMBL" id="WVZ80956.1"/>
    </source>
</evidence>
<evidence type="ECO:0000259" key="1">
    <source>
        <dbReference type="Pfam" id="PF24626"/>
    </source>
</evidence>
<dbReference type="Proteomes" id="UP001341281">
    <property type="component" value="Chromosome 06"/>
</dbReference>
<sequence length="172" mass="20386">MGKQDQAVGMQRRWIWWSPDLGAKRRQQEFAYLKVSPMKGVHRFGVTGKLAPRYIGPFPIIERCGPVAYPLELPPHLSAVHNVFHVSQLKTCLRVPSEEVDHTDLQLEPNLVYKEYPSKILDMKERATRRRVIKFYNIQWRNHTPEKATWESEHFLQSNYPEFWEWVQKSSI</sequence>
<accession>A0AAQ3TWG5</accession>
<dbReference type="InterPro" id="IPR056924">
    <property type="entry name" value="SH3_Tf2-1"/>
</dbReference>
<dbReference type="PANTHER" id="PTHR46148:SF57">
    <property type="entry name" value="OS12G0499874 PROTEIN"/>
    <property type="match status" value="1"/>
</dbReference>
<organism evidence="2 3">
    <name type="scientific">Paspalum notatum var. saurae</name>
    <dbReference type="NCBI Taxonomy" id="547442"/>
    <lineage>
        <taxon>Eukaryota</taxon>
        <taxon>Viridiplantae</taxon>
        <taxon>Streptophyta</taxon>
        <taxon>Embryophyta</taxon>
        <taxon>Tracheophyta</taxon>
        <taxon>Spermatophyta</taxon>
        <taxon>Magnoliopsida</taxon>
        <taxon>Liliopsida</taxon>
        <taxon>Poales</taxon>
        <taxon>Poaceae</taxon>
        <taxon>PACMAD clade</taxon>
        <taxon>Panicoideae</taxon>
        <taxon>Andropogonodae</taxon>
        <taxon>Paspaleae</taxon>
        <taxon>Paspalinae</taxon>
        <taxon>Paspalum</taxon>
    </lineage>
</organism>